<evidence type="ECO:0000313" key="1">
    <source>
        <dbReference type="EMBL" id="CAE7610190.1"/>
    </source>
</evidence>
<feature type="non-terminal residue" evidence="1">
    <location>
        <position position="65"/>
    </location>
</feature>
<keyword evidence="2" id="KW-1185">Reference proteome</keyword>
<comment type="caution">
    <text evidence="1">The sequence shown here is derived from an EMBL/GenBank/DDBJ whole genome shotgun (WGS) entry which is preliminary data.</text>
</comment>
<dbReference type="EMBL" id="CAJNDS010002823">
    <property type="protein sequence ID" value="CAE7610190.1"/>
    <property type="molecule type" value="Genomic_DNA"/>
</dbReference>
<organism evidence="1 2">
    <name type="scientific">Symbiodinium natans</name>
    <dbReference type="NCBI Taxonomy" id="878477"/>
    <lineage>
        <taxon>Eukaryota</taxon>
        <taxon>Sar</taxon>
        <taxon>Alveolata</taxon>
        <taxon>Dinophyceae</taxon>
        <taxon>Suessiales</taxon>
        <taxon>Symbiodiniaceae</taxon>
        <taxon>Symbiodinium</taxon>
    </lineage>
</organism>
<dbReference type="AlphaFoldDB" id="A0A812V9Q0"/>
<sequence length="65" mass="7028">LLGIGLALLLRRPSWRGSKDHDGRVSPPPVLTAGPVYRALCHHLYGGPPPFDSVPWQALPAPDHT</sequence>
<feature type="non-terminal residue" evidence="1">
    <location>
        <position position="1"/>
    </location>
</feature>
<accession>A0A812V9Q0</accession>
<dbReference type="Proteomes" id="UP000604046">
    <property type="component" value="Unassembled WGS sequence"/>
</dbReference>
<reference evidence="1" key="1">
    <citation type="submission" date="2021-02" db="EMBL/GenBank/DDBJ databases">
        <authorList>
            <person name="Dougan E. K."/>
            <person name="Rhodes N."/>
            <person name="Thang M."/>
            <person name="Chan C."/>
        </authorList>
    </citation>
    <scope>NUCLEOTIDE SEQUENCE</scope>
</reference>
<protein>
    <submittedName>
        <fullName evidence="1">Uncharacterized protein</fullName>
    </submittedName>
</protein>
<gene>
    <name evidence="1" type="ORF">SNAT2548_LOCUS34691</name>
</gene>
<name>A0A812V9Q0_9DINO</name>
<evidence type="ECO:0000313" key="2">
    <source>
        <dbReference type="Proteomes" id="UP000604046"/>
    </source>
</evidence>
<proteinExistence type="predicted"/>